<dbReference type="PANTHER" id="PTHR45739:SF12">
    <property type="entry name" value="CHONDROITIN SULFATE PROTEOGLYCAN 4-LIKE ISOFORM X2"/>
    <property type="match status" value="1"/>
</dbReference>
<dbReference type="InterPro" id="IPR039005">
    <property type="entry name" value="CSPG_rpt"/>
</dbReference>
<dbReference type="GO" id="GO:0016020">
    <property type="term" value="C:membrane"/>
    <property type="evidence" value="ECO:0007669"/>
    <property type="project" value="InterPro"/>
</dbReference>
<organism evidence="8 9">
    <name type="scientific">Desulfosarcina alkanivorans</name>
    <dbReference type="NCBI Taxonomy" id="571177"/>
    <lineage>
        <taxon>Bacteria</taxon>
        <taxon>Pseudomonadati</taxon>
        <taxon>Thermodesulfobacteriota</taxon>
        <taxon>Desulfobacteria</taxon>
        <taxon>Desulfobacterales</taxon>
        <taxon>Desulfosarcinaceae</taxon>
        <taxon>Desulfosarcina</taxon>
    </lineage>
</organism>
<keyword evidence="5" id="KW-0325">Glycoprotein</keyword>
<dbReference type="Pfam" id="PF14252">
    <property type="entry name" value="DUF4347"/>
    <property type="match status" value="1"/>
</dbReference>
<feature type="domain" description="Calx-beta" evidence="7">
    <location>
        <begin position="1840"/>
        <end position="1941"/>
    </location>
</feature>
<dbReference type="GO" id="GO:0009653">
    <property type="term" value="P:anatomical structure morphogenesis"/>
    <property type="evidence" value="ECO:0007669"/>
    <property type="project" value="TreeGrafter"/>
</dbReference>
<keyword evidence="9" id="KW-1185">Reference proteome</keyword>
<evidence type="ECO:0000313" key="9">
    <source>
        <dbReference type="Proteomes" id="UP000427906"/>
    </source>
</evidence>
<evidence type="ECO:0000256" key="1">
    <source>
        <dbReference type="ARBA" id="ARBA00005529"/>
    </source>
</evidence>
<dbReference type="NCBIfam" id="NF041518">
    <property type="entry name" value="choice_anch_Q"/>
    <property type="match status" value="1"/>
</dbReference>
<dbReference type="SUPFAM" id="SSF141072">
    <property type="entry name" value="CalX-like"/>
    <property type="match status" value="1"/>
</dbReference>
<dbReference type="PROSITE" id="PS51854">
    <property type="entry name" value="CSPG"/>
    <property type="match status" value="1"/>
</dbReference>
<reference evidence="8 9" key="1">
    <citation type="submission" date="2019-11" db="EMBL/GenBank/DDBJ databases">
        <title>Comparative genomics of hydrocarbon-degrading Desulfosarcina strains.</title>
        <authorList>
            <person name="Watanabe M."/>
            <person name="Kojima H."/>
            <person name="Fukui M."/>
        </authorList>
    </citation>
    <scope>NUCLEOTIDE SEQUENCE [LARGE SCALE GENOMIC DNA]</scope>
    <source>
        <strain evidence="8 9">PL12</strain>
    </source>
</reference>
<dbReference type="InterPro" id="IPR025592">
    <property type="entry name" value="DUF4347"/>
</dbReference>
<dbReference type="Gene3D" id="2.60.40.10">
    <property type="entry name" value="Immunoglobulins"/>
    <property type="match status" value="1"/>
</dbReference>
<gene>
    <name evidence="8" type="ORF">DSCA_28500</name>
</gene>
<dbReference type="Pfam" id="PF03160">
    <property type="entry name" value="Calx-beta"/>
    <property type="match status" value="1"/>
</dbReference>
<evidence type="ECO:0000256" key="3">
    <source>
        <dbReference type="ARBA" id="ARBA00022737"/>
    </source>
</evidence>
<evidence type="ECO:0000256" key="4">
    <source>
        <dbReference type="ARBA" id="ARBA00022837"/>
    </source>
</evidence>
<feature type="region of interest" description="Disordered" evidence="6">
    <location>
        <begin position="2236"/>
        <end position="2262"/>
    </location>
</feature>
<keyword evidence="2" id="KW-0732">Signal</keyword>
<dbReference type="SUPFAM" id="SSF103647">
    <property type="entry name" value="TSP type-3 repeat"/>
    <property type="match status" value="1"/>
</dbReference>
<proteinExistence type="inferred from homology"/>
<dbReference type="SMART" id="SM00237">
    <property type="entry name" value="Calx_beta"/>
    <property type="match status" value="1"/>
</dbReference>
<dbReference type="SUPFAM" id="SSF51126">
    <property type="entry name" value="Pectin lyase-like"/>
    <property type="match status" value="1"/>
</dbReference>
<feature type="region of interest" description="Disordered" evidence="6">
    <location>
        <begin position="1791"/>
        <end position="1810"/>
    </location>
</feature>
<dbReference type="InterPro" id="IPR011050">
    <property type="entry name" value="Pectin_lyase_fold/virulence"/>
</dbReference>
<dbReference type="InterPro" id="IPR013783">
    <property type="entry name" value="Ig-like_fold"/>
</dbReference>
<dbReference type="InterPro" id="IPR003644">
    <property type="entry name" value="Calx_beta"/>
</dbReference>
<dbReference type="PANTHER" id="PTHR45739">
    <property type="entry name" value="MATRIX PROTEIN, PUTATIVE-RELATED"/>
    <property type="match status" value="1"/>
</dbReference>
<dbReference type="KEGG" id="dalk:DSCA_28500"/>
<feature type="compositionally biased region" description="Polar residues" evidence="6">
    <location>
        <begin position="1797"/>
        <end position="1809"/>
    </location>
</feature>
<evidence type="ECO:0000256" key="6">
    <source>
        <dbReference type="SAM" id="MobiDB-lite"/>
    </source>
</evidence>
<dbReference type="Proteomes" id="UP000427906">
    <property type="component" value="Chromosome"/>
</dbReference>
<dbReference type="InterPro" id="IPR051561">
    <property type="entry name" value="FRAS1_ECM"/>
</dbReference>
<sequence>MCDYSDSIENIRRSVTTTVCILLTILAVLGTTERGFSFNRRDKNPENAGLTGIARHQEMIFIDPGIADYEPLLLSQGSHIDTVLLDNGSPGIVQIAEALHGRDNVRAIHVVTHGRQGRIAFQHGALAMGNLSRYRDAFREIAGAIDPDGTILLYGCNIARNEEGKKFIAAIAALTKRCVAASDDPTGAFDQGGDWRLETATGEVAASGVSGAFAASGFSGLLLESGVETFSGAEFSDGETVNTNDGNFTLTTEVAGGLSWDSSTLEVYIDSGTTGTTAGIQYIKVATTSAASPPTFQLDAITISEYEDESGDAFQQIVVAGYGSDDQKLAEYHFDAGSLDGVAFKFNDGGHKIDLSGSDFSGANIKYFTIGIHTGVQELYDFGLLSFQITITLTSDDPVLQNLHGDSLSYATGDGPVIVDQGTAVSVSDGDSANFDGGVLAISITDGIVDASEERLSLDDSRGIVELSGLTAGSGISVDDTPVGTLGNAIAAGEDLVIRLNGNANAANTAMLIGAVTYENTDTINPVPGTRTIGVVLIDGAGGTSETSSATVTVGGSDHRNFEGAVVDSGTVTTADGDFEVSTGNAQGMDRYAYASSLDEVYINDSALSSDAQNFTVAAISSAAVAAFRLDSVTFSESPADSGNDFYGNIVITGFDDGTQSAIHSFPASAFPTDFQTRIGGCSVDLNGTDFDTADIDAFTVSFTPANQSPYVFAITSFSITVTQSQSSENPILDNLHGDSLSYAKGDGGVVVDQGTAVVVTDSDSVDFDGGDLTVTISAGGADASENILSLQSETVFLSGSTAGSAVSVGDMVIGTLENDIAAGEDLVVNLNGNATAARTAMLIGAVTYENTDTINPVPGVRSIDFVLTDGDGGKSEMSGTTVAVVDAGHRNFEGAMHSGGIVTSADGDFQVSTANSEGVTTASYAAYLDEVYIDDDSATSSTQVFTVAASGAAPFSMFELDAVTFSELPAGSGDDFSDNIVITGFNDSVQCASFSFPASDFETDFRTETAGGHTVDLNGSDFDGVGIDAFTIGFTPSDQPPYVFAMTSFLIAVAPVNAAPTISDMDGDSLAYREDDVAVVIDQGTPAGVIDPDSSDFAGGTLTVTISTGEDAQEDVLSLDTGGTVALAGSAVWVGSTEVGTLDNAVTAGADLVIHLNGDADAANTAALIGAVTYENTDTGNPTAGPRTVQFTLADGDGGTSSASSATVTVSRINDPPAVAVNTGSILAEGGLDTLAASELNEGDPDDSGTGLSYTVADPVAHGTLWVDSDGSGSVNGTETALSATGQFTQSDIDNGRLRYAHDGGETLSDYFTFSLADGREDGAAVLTGQTFSIAITAVNDDPSLSGLITDVMVTEDTAGNVNLSSATLSDADSGSGSVTLTLAAGNGVLSAASSDGVAAGGSGTGTLTLTGTVAHIDAFLNTPSHIQYTGAWNASGNHADTLTLTANDAGNTGDGGGGNVSLGTVNVDIAAVNDAPEIIGQTRLNTYETAPVAITLGDLVVTDPDNTYPDGFTLTVLDGDHYTRSGQVVTPAAGFAGDLSVPVSVSDGTDDSSVFELTLHVGTEKRVENINDAGAGSLRQVLADAGDGDRIDLSGVAGTITLTSGPLAVGRDVEINGSQTDGIVIDGGGADRVIEIYAGATVTLSDLTVTNGAVADSGGGLSNSGDLTLVRVTVSGNASTLGNRGGGIHNHGTLTMKNSTVSGNSADGGGGGIVNDGILAITHCTIAANTSSTAAGGLLNTGTLSMTNTLIAGNSPTDAANTGTVAANTGNLIEDAGIPASLSGNPDLGALADNGGSTRTHGLSSGSIAVDAGDQNAAETEDQRGNARPVDGDGDDHAVADIGAFEYSPGAVEFSTAAFSTAEDDGVATIAVVRSGVGDGPVSVAYETSDGTATAGSDYTAASGTLTWRHGDTSDKTFTMAILDDVDDEPDETVNLALTGISGAGTASILSAVLTIGDNDVYCTLTMALGGEGSGSVTSSPAGIDCGSGCTAVFYAGTPITLFASPDDACTAFSGWSGGECSGTGPCMFELNGDTLITAVFDLPDSDGDGVLDCNDAFPDDPDETLDGDGDGIGDNADTDHDNDGMPTDWEVQNGLDPLVDDADLNPDNDGLTNLEEYQTGTDPRVETDGPGIPVLVSPSHAATGQALTLSLEAGYTGGADTSLHAGTRWQIALDADFTDALMDISSETHKTGITVPVGVLGPYTTCYWRVRYADTGALNWPWSGSRAFTTGTGCADEDGNGLPDDQEVGRETESDLDGDGQNDLFQADMHCIELSDGSGWTCLQNGAACRVDEFFRIGDEEIAGADGRPDRLPCGLFGFRLIVDAPGDPVVVNKYYSTPLPENVAWYKYDSINGWFDYSGFVTVGEDRQAVAIELMDGGYGDADGVANGVIVDPSGPASIDNSGGGGSGCFITAAGGDRHGGNRGPFRWCFVAAASLAAGIWRWIRNSEPEDV</sequence>
<accession>A0A5K7YL59</accession>
<evidence type="ECO:0000256" key="5">
    <source>
        <dbReference type="ARBA" id="ARBA00023180"/>
    </source>
</evidence>
<feature type="region of interest" description="Disordered" evidence="6">
    <location>
        <begin position="2059"/>
        <end position="2087"/>
    </location>
</feature>
<dbReference type="Pfam" id="PF16184">
    <property type="entry name" value="Cadherin_3"/>
    <property type="match status" value="1"/>
</dbReference>
<feature type="compositionally biased region" description="Acidic residues" evidence="6">
    <location>
        <begin position="2060"/>
        <end position="2074"/>
    </location>
</feature>
<protein>
    <recommendedName>
        <fullName evidence="7">Calx-beta domain-containing protein</fullName>
    </recommendedName>
</protein>
<dbReference type="InterPro" id="IPR053784">
    <property type="entry name" value="Choice_anch_U_dom"/>
</dbReference>
<dbReference type="RefSeq" id="WP_155317014.1">
    <property type="nucleotide sequence ID" value="NZ_AP021874.1"/>
</dbReference>
<feature type="region of interest" description="Disordered" evidence="6">
    <location>
        <begin position="1817"/>
        <end position="1839"/>
    </location>
</feature>
<dbReference type="InterPro" id="IPR028974">
    <property type="entry name" value="TSP_type-3_rpt"/>
</dbReference>
<evidence type="ECO:0000256" key="2">
    <source>
        <dbReference type="ARBA" id="ARBA00022729"/>
    </source>
</evidence>
<dbReference type="EMBL" id="AP021874">
    <property type="protein sequence ID" value="BBO68920.1"/>
    <property type="molecule type" value="Genomic_DNA"/>
</dbReference>
<dbReference type="GO" id="GO:0007154">
    <property type="term" value="P:cell communication"/>
    <property type="evidence" value="ECO:0007669"/>
    <property type="project" value="InterPro"/>
</dbReference>
<keyword evidence="3" id="KW-0677">Repeat</keyword>
<name>A0A5K7YL59_9BACT</name>
<comment type="similarity">
    <text evidence="1">Belongs to the FRAS1 family.</text>
</comment>
<dbReference type="OrthoDB" id="5414888at2"/>
<evidence type="ECO:0000313" key="8">
    <source>
        <dbReference type="EMBL" id="BBO68920.1"/>
    </source>
</evidence>
<keyword evidence="4" id="KW-0106">Calcium</keyword>
<dbReference type="InterPro" id="IPR059226">
    <property type="entry name" value="Choice_anch_Q_dom"/>
</dbReference>
<evidence type="ECO:0000259" key="7">
    <source>
        <dbReference type="SMART" id="SM00237"/>
    </source>
</evidence>
<dbReference type="GO" id="GO:0005509">
    <property type="term" value="F:calcium ion binding"/>
    <property type="evidence" value="ECO:0007669"/>
    <property type="project" value="InterPro"/>
</dbReference>
<dbReference type="NCBIfam" id="NF041766">
    <property type="entry name" value="choice_anch_U"/>
    <property type="match status" value="1"/>
</dbReference>
<dbReference type="Gene3D" id="2.60.40.2030">
    <property type="match status" value="1"/>
</dbReference>
<dbReference type="InterPro" id="IPR038081">
    <property type="entry name" value="CalX-like_sf"/>
</dbReference>